<keyword evidence="2" id="KW-1185">Reference proteome</keyword>
<gene>
    <name evidence="1" type="ORF">O4H49_15025</name>
</gene>
<comment type="caution">
    <text evidence="1">The sequence shown here is derived from an EMBL/GenBank/DDBJ whole genome shotgun (WGS) entry which is preliminary data.</text>
</comment>
<evidence type="ECO:0000313" key="2">
    <source>
        <dbReference type="Proteomes" id="UP001069802"/>
    </source>
</evidence>
<dbReference type="RefSeq" id="WP_269424245.1">
    <property type="nucleotide sequence ID" value="NZ_JAPWGY010000005.1"/>
</dbReference>
<evidence type="ECO:0000313" key="1">
    <source>
        <dbReference type="EMBL" id="MCZ4282100.1"/>
    </source>
</evidence>
<sequence>MSPLKVLINFNLLCWSTILIGLRRGLISQKDVIDCAVDLIVNGNDDVEVAIIAGGESLGDEELFNLISNLVKQPDKSVDLDKWRLAHLLYIAESDDDEQTKLNRLQEVYANFDYPEDMASCSIYSQSEIAPLVAMIQVIEKLRIRLTQQ</sequence>
<organism evidence="1 2">
    <name type="scientific">Kiloniella laminariae</name>
    <dbReference type="NCBI Taxonomy" id="454162"/>
    <lineage>
        <taxon>Bacteria</taxon>
        <taxon>Pseudomonadati</taxon>
        <taxon>Pseudomonadota</taxon>
        <taxon>Alphaproteobacteria</taxon>
        <taxon>Rhodospirillales</taxon>
        <taxon>Kiloniellaceae</taxon>
        <taxon>Kiloniella</taxon>
    </lineage>
</organism>
<dbReference type="Proteomes" id="UP001069802">
    <property type="component" value="Unassembled WGS sequence"/>
</dbReference>
<accession>A0ABT4LLV4</accession>
<reference evidence="1" key="1">
    <citation type="submission" date="2022-12" db="EMBL/GenBank/DDBJ databases">
        <title>Bacterial isolates from different developmental stages of Nematostella vectensis.</title>
        <authorList>
            <person name="Fraune S."/>
        </authorList>
    </citation>
    <scope>NUCLEOTIDE SEQUENCE</scope>
    <source>
        <strain evidence="1">G21630-S1</strain>
    </source>
</reference>
<dbReference type="EMBL" id="JAPWGY010000005">
    <property type="protein sequence ID" value="MCZ4282100.1"/>
    <property type="molecule type" value="Genomic_DNA"/>
</dbReference>
<dbReference type="InterPro" id="IPR016630">
    <property type="entry name" value="UCP015278"/>
</dbReference>
<name>A0ABT4LLV4_9PROT</name>
<protein>
    <submittedName>
        <fullName evidence="1">DUF2247 family protein</fullName>
    </submittedName>
</protein>
<proteinExistence type="predicted"/>
<dbReference type="Pfam" id="PF10004">
    <property type="entry name" value="DUF2247"/>
    <property type="match status" value="1"/>
</dbReference>